<dbReference type="PANTHER" id="PTHR24071">
    <property type="entry name" value="RAN GTPASE"/>
    <property type="match status" value="1"/>
</dbReference>
<dbReference type="eggNOG" id="KOG0096">
    <property type="taxonomic scope" value="Eukaryota"/>
</dbReference>
<dbReference type="PANTHER" id="PTHR24071:SF0">
    <property type="entry name" value="GTP-BINDING NUCLEAR PROTEIN RAN"/>
    <property type="match status" value="1"/>
</dbReference>
<dbReference type="GO" id="GO:0005634">
    <property type="term" value="C:nucleus"/>
    <property type="evidence" value="ECO:0007669"/>
    <property type="project" value="UniProtKB-SubCell"/>
</dbReference>
<dbReference type="VEuPathDB" id="FungiDB:ACLA_004090"/>
<dbReference type="PRINTS" id="PR00449">
    <property type="entry name" value="RASTRNSFRMNG"/>
</dbReference>
<dbReference type="GO" id="GO:0003924">
    <property type="term" value="F:GTPase activity"/>
    <property type="evidence" value="ECO:0007669"/>
    <property type="project" value="InterPro"/>
</dbReference>
<dbReference type="Pfam" id="PF00071">
    <property type="entry name" value="Ras"/>
    <property type="match status" value="1"/>
</dbReference>
<feature type="compositionally biased region" description="Polar residues" evidence="8">
    <location>
        <begin position="232"/>
        <end position="241"/>
    </location>
</feature>
<dbReference type="SMART" id="SM00174">
    <property type="entry name" value="RHO"/>
    <property type="match status" value="1"/>
</dbReference>
<evidence type="ECO:0000256" key="1">
    <source>
        <dbReference type="ARBA" id="ARBA00004123"/>
    </source>
</evidence>
<dbReference type="RefSeq" id="XP_001276421.1">
    <property type="nucleotide sequence ID" value="XM_001276420.1"/>
</dbReference>
<evidence type="ECO:0000256" key="3">
    <source>
        <dbReference type="ARBA" id="ARBA00022448"/>
    </source>
</evidence>
<keyword evidence="10" id="KW-1185">Reference proteome</keyword>
<dbReference type="STRING" id="344612.A1C5M7"/>
<keyword evidence="7" id="KW-0539">Nucleus</keyword>
<evidence type="ECO:0000256" key="2">
    <source>
        <dbReference type="ARBA" id="ARBA00008028"/>
    </source>
</evidence>
<dbReference type="HOGENOM" id="CLU_026914_0_0_1"/>
<organism evidence="9 10">
    <name type="scientific">Aspergillus clavatus (strain ATCC 1007 / CBS 513.65 / DSM 816 / NCTC 3887 / NRRL 1 / QM 1276 / 107)</name>
    <dbReference type="NCBI Taxonomy" id="344612"/>
    <lineage>
        <taxon>Eukaryota</taxon>
        <taxon>Fungi</taxon>
        <taxon>Dikarya</taxon>
        <taxon>Ascomycota</taxon>
        <taxon>Pezizomycotina</taxon>
        <taxon>Eurotiomycetes</taxon>
        <taxon>Eurotiomycetidae</taxon>
        <taxon>Eurotiales</taxon>
        <taxon>Aspergillaceae</taxon>
        <taxon>Aspergillus</taxon>
        <taxon>Aspergillus subgen. Fumigati</taxon>
    </lineage>
</organism>
<comment type="similarity">
    <text evidence="2">Belongs to the small GTPase superfamily. Ran family.</text>
</comment>
<dbReference type="GO" id="GO:0005525">
    <property type="term" value="F:GTP binding"/>
    <property type="evidence" value="ECO:0007669"/>
    <property type="project" value="UniProtKB-KW"/>
</dbReference>
<dbReference type="FunFam" id="3.40.50.300:FF:001447">
    <property type="entry name" value="Ras-related protein Rab-1B"/>
    <property type="match status" value="1"/>
</dbReference>
<feature type="region of interest" description="Disordered" evidence="8">
    <location>
        <begin position="227"/>
        <end position="246"/>
    </location>
</feature>
<evidence type="ECO:0000256" key="5">
    <source>
        <dbReference type="ARBA" id="ARBA00022927"/>
    </source>
</evidence>
<dbReference type="InterPro" id="IPR001806">
    <property type="entry name" value="Small_GTPase"/>
</dbReference>
<dbReference type="OMA" id="TAMYECA"/>
<keyword evidence="5" id="KW-0653">Protein transport</keyword>
<dbReference type="InterPro" id="IPR027417">
    <property type="entry name" value="P-loop_NTPase"/>
</dbReference>
<keyword evidence="4" id="KW-0547">Nucleotide-binding</keyword>
<evidence type="ECO:0000256" key="7">
    <source>
        <dbReference type="ARBA" id="ARBA00023242"/>
    </source>
</evidence>
<dbReference type="InterPro" id="IPR002041">
    <property type="entry name" value="Ran_GTPase"/>
</dbReference>
<dbReference type="GO" id="GO:0006606">
    <property type="term" value="P:protein import into nucleus"/>
    <property type="evidence" value="ECO:0007669"/>
    <property type="project" value="TreeGrafter"/>
</dbReference>
<dbReference type="InterPro" id="IPR005225">
    <property type="entry name" value="Small_GTP-bd"/>
</dbReference>
<dbReference type="GO" id="GO:0005737">
    <property type="term" value="C:cytoplasm"/>
    <property type="evidence" value="ECO:0007669"/>
    <property type="project" value="TreeGrafter"/>
</dbReference>
<accession>A1C5M7</accession>
<dbReference type="OrthoDB" id="48625at2759"/>
<name>A1C5M7_ASPCL</name>
<dbReference type="SUPFAM" id="SSF52540">
    <property type="entry name" value="P-loop containing nucleoside triphosphate hydrolases"/>
    <property type="match status" value="1"/>
</dbReference>
<evidence type="ECO:0000256" key="4">
    <source>
        <dbReference type="ARBA" id="ARBA00022741"/>
    </source>
</evidence>
<dbReference type="SMART" id="SM00175">
    <property type="entry name" value="RAB"/>
    <property type="match status" value="1"/>
</dbReference>
<proteinExistence type="inferred from homology"/>
<dbReference type="PROSITE" id="PS51418">
    <property type="entry name" value="RAN"/>
    <property type="match status" value="1"/>
</dbReference>
<gene>
    <name evidence="9" type="ORF">ACLA_004090</name>
</gene>
<dbReference type="GeneID" id="4708362"/>
<dbReference type="SMART" id="SM00173">
    <property type="entry name" value="RAS"/>
    <property type="match status" value="1"/>
</dbReference>
<dbReference type="PROSITE" id="PS51419">
    <property type="entry name" value="RAB"/>
    <property type="match status" value="1"/>
</dbReference>
<dbReference type="SMART" id="SM00176">
    <property type="entry name" value="RAN"/>
    <property type="match status" value="1"/>
</dbReference>
<protein>
    <submittedName>
        <fullName evidence="9">RAN small monomeric GTPase (Ran), putative</fullName>
    </submittedName>
</protein>
<dbReference type="NCBIfam" id="TIGR00231">
    <property type="entry name" value="small_GTP"/>
    <property type="match status" value="1"/>
</dbReference>
<evidence type="ECO:0000256" key="8">
    <source>
        <dbReference type="SAM" id="MobiDB-lite"/>
    </source>
</evidence>
<dbReference type="Gene3D" id="3.40.50.300">
    <property type="entry name" value="P-loop containing nucleotide triphosphate hydrolases"/>
    <property type="match status" value="1"/>
</dbReference>
<dbReference type="GO" id="GO:0000054">
    <property type="term" value="P:ribosomal subunit export from nucleus"/>
    <property type="evidence" value="ECO:0007669"/>
    <property type="project" value="TreeGrafter"/>
</dbReference>
<dbReference type="Proteomes" id="UP000006701">
    <property type="component" value="Unassembled WGS sequence"/>
</dbReference>
<evidence type="ECO:0000313" key="10">
    <source>
        <dbReference type="Proteomes" id="UP000006701"/>
    </source>
</evidence>
<dbReference type="AlphaFoldDB" id="A1C5M7"/>
<evidence type="ECO:0000313" key="9">
    <source>
        <dbReference type="EMBL" id="EAW14995.1"/>
    </source>
</evidence>
<evidence type="ECO:0000256" key="6">
    <source>
        <dbReference type="ARBA" id="ARBA00023134"/>
    </source>
</evidence>
<dbReference type="KEGG" id="act:ACLA_004090"/>
<comment type="subcellular location">
    <subcellularLocation>
        <location evidence="1">Nucleus</location>
    </subcellularLocation>
</comment>
<dbReference type="EMBL" id="DS027004">
    <property type="protein sequence ID" value="EAW14995.1"/>
    <property type="molecule type" value="Genomic_DNA"/>
</dbReference>
<keyword evidence="3" id="KW-0813">Transport</keyword>
<reference evidence="9 10" key="1">
    <citation type="journal article" date="2008" name="PLoS Genet.">
        <title>Genomic islands in the pathogenic filamentous fungus Aspergillus fumigatus.</title>
        <authorList>
            <person name="Fedorova N.D."/>
            <person name="Khaldi N."/>
            <person name="Joardar V.S."/>
            <person name="Maiti R."/>
            <person name="Amedeo P."/>
            <person name="Anderson M.J."/>
            <person name="Crabtree J."/>
            <person name="Silva J.C."/>
            <person name="Badger J.H."/>
            <person name="Albarraq A."/>
            <person name="Angiuoli S."/>
            <person name="Bussey H."/>
            <person name="Bowyer P."/>
            <person name="Cotty P.J."/>
            <person name="Dyer P.S."/>
            <person name="Egan A."/>
            <person name="Galens K."/>
            <person name="Fraser-Liggett C.M."/>
            <person name="Haas B.J."/>
            <person name="Inman J.M."/>
            <person name="Kent R."/>
            <person name="Lemieux S."/>
            <person name="Malavazi I."/>
            <person name="Orvis J."/>
            <person name="Roemer T."/>
            <person name="Ronning C.M."/>
            <person name="Sundaram J.P."/>
            <person name="Sutton G."/>
            <person name="Turner G."/>
            <person name="Venter J.C."/>
            <person name="White O.R."/>
            <person name="Whitty B.R."/>
            <person name="Youngman P."/>
            <person name="Wolfe K.H."/>
            <person name="Goldman G.H."/>
            <person name="Wortman J.R."/>
            <person name="Jiang B."/>
            <person name="Denning D.W."/>
            <person name="Nierman W.C."/>
        </authorList>
    </citation>
    <scope>NUCLEOTIDE SEQUENCE [LARGE SCALE GENOMIC DNA]</scope>
    <source>
        <strain evidence="10">ATCC 1007 / CBS 513.65 / DSM 816 / NCTC 3887 / NRRL 1</strain>
    </source>
</reference>
<sequence length="472" mass="52648">MAATMRIFKVLLIGNSGVGKTAFLRRYLQSRYEDTIEPTIGVEKHVIVLSTTAGDIRYEIWDVSGSQKISALQSEEYNADGAIIMFDLTNRISYNNVPNWYQTIVHKDRSGRNPMPICICANKYDAPSDSKLPAKTITFPRKKGTGYAEVSVMTLQGINEPFLDLARRLLRDPTVQYEYMPDLGDGVFNPAASLHSTRIAANEDYLNSKLPNLLNVQSVPGEVEYISAEESVPSTPRSSAASRKVEDPSEGRLKFLYAPRTAPTPLVNWSDLAVQTQIKPLVIKEKRETAREQSNISPDQGVSVVAVLHEEAMAPATKKEKRSLPKVQQRDLEEQSLFVLCIHCIRMIFVKSIQGTKLAETVEAKTPFSLTTTACRSCCRDFGTSSPVKTCMSPDLIRYTAMYECARKVAEEEVAVLTFKKSVAHIEMEELTEYMGLTCQIQGVSTTPDTIERLSELEKKDVMMSYVPGAFL</sequence>
<keyword evidence="6" id="KW-0342">GTP-binding</keyword>